<reference evidence="1" key="1">
    <citation type="submission" date="2021-01" db="EMBL/GenBank/DDBJ databases">
        <title>Whole genome shotgun sequence of Virgisporangium aurantiacum NBRC 16421.</title>
        <authorList>
            <person name="Komaki H."/>
            <person name="Tamura T."/>
        </authorList>
    </citation>
    <scope>NUCLEOTIDE SEQUENCE</scope>
    <source>
        <strain evidence="1">NBRC 16421</strain>
    </source>
</reference>
<dbReference type="AlphaFoldDB" id="A0A8J3ZIA3"/>
<comment type="caution">
    <text evidence="1">The sequence shown here is derived from an EMBL/GenBank/DDBJ whole genome shotgun (WGS) entry which is preliminary data.</text>
</comment>
<dbReference type="EMBL" id="BOPG01000091">
    <property type="protein sequence ID" value="GIJ63303.1"/>
    <property type="molecule type" value="Genomic_DNA"/>
</dbReference>
<protein>
    <submittedName>
        <fullName evidence="1">Uncharacterized protein</fullName>
    </submittedName>
</protein>
<evidence type="ECO:0000313" key="2">
    <source>
        <dbReference type="Proteomes" id="UP000612585"/>
    </source>
</evidence>
<organism evidence="1 2">
    <name type="scientific">Virgisporangium aurantiacum</name>
    <dbReference type="NCBI Taxonomy" id="175570"/>
    <lineage>
        <taxon>Bacteria</taxon>
        <taxon>Bacillati</taxon>
        <taxon>Actinomycetota</taxon>
        <taxon>Actinomycetes</taxon>
        <taxon>Micromonosporales</taxon>
        <taxon>Micromonosporaceae</taxon>
        <taxon>Virgisporangium</taxon>
    </lineage>
</organism>
<keyword evidence="2" id="KW-1185">Reference proteome</keyword>
<name>A0A8J3ZIA3_9ACTN</name>
<proteinExistence type="predicted"/>
<evidence type="ECO:0000313" key="1">
    <source>
        <dbReference type="EMBL" id="GIJ63303.1"/>
    </source>
</evidence>
<gene>
    <name evidence="1" type="ORF">Vau01_108190</name>
</gene>
<sequence length="153" mass="16955">MPLLSRAMGSSNWDYFVPYQHDLNAALLQLQAQVLADGAYYWAPGGRGSASRYPNRPTTMADLFSDELVQQEGTHSILDMDEVVGPDEEPDFAAVAPVTADEARERTGTEILTREHAPHIRTLADKAWYGRYAVLHDTDGKPSEIYFFGYSGG</sequence>
<dbReference type="Proteomes" id="UP000612585">
    <property type="component" value="Unassembled WGS sequence"/>
</dbReference>
<accession>A0A8J3ZIA3</accession>